<organism evidence="1 2">
    <name type="scientific">Chitinophaga nivalis</name>
    <dbReference type="NCBI Taxonomy" id="2991709"/>
    <lineage>
        <taxon>Bacteria</taxon>
        <taxon>Pseudomonadati</taxon>
        <taxon>Bacteroidota</taxon>
        <taxon>Chitinophagia</taxon>
        <taxon>Chitinophagales</taxon>
        <taxon>Chitinophagaceae</taxon>
        <taxon>Chitinophaga</taxon>
    </lineage>
</organism>
<dbReference type="Proteomes" id="UP001207742">
    <property type="component" value="Unassembled WGS sequence"/>
</dbReference>
<reference evidence="1 2" key="1">
    <citation type="submission" date="2022-10" db="EMBL/GenBank/DDBJ databases">
        <title>Chitinophaga nivalis PC15 sp. nov., isolated from Pyeongchang county, South Korea.</title>
        <authorList>
            <person name="Trinh H.N."/>
        </authorList>
    </citation>
    <scope>NUCLEOTIDE SEQUENCE [LARGE SCALE GENOMIC DNA]</scope>
    <source>
        <strain evidence="1 2">PC14</strain>
    </source>
</reference>
<protein>
    <submittedName>
        <fullName evidence="1">Uncharacterized protein</fullName>
    </submittedName>
</protein>
<dbReference type="EMBL" id="JAPDNS010000001">
    <property type="protein sequence ID" value="MCW3485293.1"/>
    <property type="molecule type" value="Genomic_DNA"/>
</dbReference>
<dbReference type="RefSeq" id="WP_264731519.1">
    <property type="nucleotide sequence ID" value="NZ_JAPDNR010000001.1"/>
</dbReference>
<gene>
    <name evidence="1" type="ORF">OL497_15390</name>
</gene>
<name>A0ABT3IMX4_9BACT</name>
<evidence type="ECO:0000313" key="2">
    <source>
        <dbReference type="Proteomes" id="UP001207742"/>
    </source>
</evidence>
<sequence>MKTFLLALGLTTLFGCYSRTESYDESRELIPNPEGYQKDTFVLPAGDTTSVRDTIHNKTPA</sequence>
<proteinExistence type="predicted"/>
<keyword evidence="2" id="KW-1185">Reference proteome</keyword>
<accession>A0ABT3IMX4</accession>
<dbReference type="PROSITE" id="PS51257">
    <property type="entry name" value="PROKAR_LIPOPROTEIN"/>
    <property type="match status" value="1"/>
</dbReference>
<comment type="caution">
    <text evidence="1">The sequence shown here is derived from an EMBL/GenBank/DDBJ whole genome shotgun (WGS) entry which is preliminary data.</text>
</comment>
<evidence type="ECO:0000313" key="1">
    <source>
        <dbReference type="EMBL" id="MCW3485293.1"/>
    </source>
</evidence>